<dbReference type="FunCoup" id="A0A2K2C8A7">
    <property type="interactions" value="39"/>
</dbReference>
<proteinExistence type="inferred from homology"/>
<reference evidence="10 11" key="1">
    <citation type="journal article" date="2006" name="Science">
        <title>The genome of black cottonwood, Populus trichocarpa (Torr. &amp; Gray).</title>
        <authorList>
            <person name="Tuskan G.A."/>
            <person name="Difazio S."/>
            <person name="Jansson S."/>
            <person name="Bohlmann J."/>
            <person name="Grigoriev I."/>
            <person name="Hellsten U."/>
            <person name="Putnam N."/>
            <person name="Ralph S."/>
            <person name="Rombauts S."/>
            <person name="Salamov A."/>
            <person name="Schein J."/>
            <person name="Sterck L."/>
            <person name="Aerts A."/>
            <person name="Bhalerao R.R."/>
            <person name="Bhalerao R.P."/>
            <person name="Blaudez D."/>
            <person name="Boerjan W."/>
            <person name="Brun A."/>
            <person name="Brunner A."/>
            <person name="Busov V."/>
            <person name="Campbell M."/>
            <person name="Carlson J."/>
            <person name="Chalot M."/>
            <person name="Chapman J."/>
            <person name="Chen G.L."/>
            <person name="Cooper D."/>
            <person name="Coutinho P.M."/>
            <person name="Couturier J."/>
            <person name="Covert S."/>
            <person name="Cronk Q."/>
            <person name="Cunningham R."/>
            <person name="Davis J."/>
            <person name="Degroeve S."/>
            <person name="Dejardin A."/>
            <person name="Depamphilis C."/>
            <person name="Detter J."/>
            <person name="Dirks B."/>
            <person name="Dubchak I."/>
            <person name="Duplessis S."/>
            <person name="Ehlting J."/>
            <person name="Ellis B."/>
            <person name="Gendler K."/>
            <person name="Goodstein D."/>
            <person name="Gribskov M."/>
            <person name="Grimwood J."/>
            <person name="Groover A."/>
            <person name="Gunter L."/>
            <person name="Hamberger B."/>
            <person name="Heinze B."/>
            <person name="Helariutta Y."/>
            <person name="Henrissat B."/>
            <person name="Holligan D."/>
            <person name="Holt R."/>
            <person name="Huang W."/>
            <person name="Islam-Faridi N."/>
            <person name="Jones S."/>
            <person name="Jones-Rhoades M."/>
            <person name="Jorgensen R."/>
            <person name="Joshi C."/>
            <person name="Kangasjarvi J."/>
            <person name="Karlsson J."/>
            <person name="Kelleher C."/>
            <person name="Kirkpatrick R."/>
            <person name="Kirst M."/>
            <person name="Kohler A."/>
            <person name="Kalluri U."/>
            <person name="Larimer F."/>
            <person name="Leebens-Mack J."/>
            <person name="Leple J.C."/>
            <person name="Locascio P."/>
            <person name="Lou Y."/>
            <person name="Lucas S."/>
            <person name="Martin F."/>
            <person name="Montanini B."/>
            <person name="Napoli C."/>
            <person name="Nelson D.R."/>
            <person name="Nelson C."/>
            <person name="Nieminen K."/>
            <person name="Nilsson O."/>
            <person name="Pereda V."/>
            <person name="Peter G."/>
            <person name="Philippe R."/>
            <person name="Pilate G."/>
            <person name="Poliakov A."/>
            <person name="Razumovskaya J."/>
            <person name="Richardson P."/>
            <person name="Rinaldi C."/>
            <person name="Ritland K."/>
            <person name="Rouze P."/>
            <person name="Ryaboy D."/>
            <person name="Schmutz J."/>
            <person name="Schrader J."/>
            <person name="Segerman B."/>
            <person name="Shin H."/>
            <person name="Siddiqui A."/>
            <person name="Sterky F."/>
            <person name="Terry A."/>
            <person name="Tsai C.J."/>
            <person name="Uberbacher E."/>
            <person name="Unneberg P."/>
            <person name="Vahala J."/>
            <person name="Wall K."/>
            <person name="Wessler S."/>
            <person name="Yang G."/>
            <person name="Yin T."/>
            <person name="Douglas C."/>
            <person name="Marra M."/>
            <person name="Sandberg G."/>
            <person name="Van de Peer Y."/>
            <person name="Rokhsar D."/>
        </authorList>
    </citation>
    <scope>NUCLEOTIDE SEQUENCE [LARGE SCALE GENOMIC DNA]</scope>
    <source>
        <strain evidence="11">cv. Nisqually</strain>
    </source>
</reference>
<dbReference type="GO" id="GO:0042773">
    <property type="term" value="P:ATP synthesis coupled electron transport"/>
    <property type="evidence" value="ECO:0007669"/>
    <property type="project" value="InterPro"/>
</dbReference>
<sequence length="78" mass="8894">MRRMQFYDLQKNFHFSLIICTNFKNPYTRLLLAVNLSFLVFSVSLDDMMGQLFALLVPMVAAAESAIGLAIFIIAFQL</sequence>
<evidence type="ECO:0000256" key="2">
    <source>
        <dbReference type="ARBA" id="ARBA00010519"/>
    </source>
</evidence>
<comment type="subcellular location">
    <subcellularLocation>
        <location evidence="1">Membrane</location>
        <topology evidence="1">Multi-pass membrane protein</topology>
    </subcellularLocation>
</comment>
<protein>
    <submittedName>
        <fullName evidence="10">Uncharacterized protein</fullName>
    </submittedName>
</protein>
<dbReference type="AlphaFoldDB" id="A0A2K2C8A7"/>
<evidence type="ECO:0000256" key="1">
    <source>
        <dbReference type="ARBA" id="ARBA00004141"/>
    </source>
</evidence>
<evidence type="ECO:0000313" key="10">
    <source>
        <dbReference type="EMBL" id="PNT58266.1"/>
    </source>
</evidence>
<evidence type="ECO:0000256" key="9">
    <source>
        <dbReference type="SAM" id="Phobius"/>
    </source>
</evidence>
<keyword evidence="5" id="KW-1278">Translocase</keyword>
<dbReference type="GO" id="GO:0016651">
    <property type="term" value="F:oxidoreductase activity, acting on NAD(P)H"/>
    <property type="evidence" value="ECO:0007669"/>
    <property type="project" value="InterPro"/>
</dbReference>
<keyword evidence="7" id="KW-0520">NAD</keyword>
<gene>
    <name evidence="10" type="ORF">POPTR_001G346300</name>
</gene>
<keyword evidence="6 9" id="KW-1133">Transmembrane helix</keyword>
<feature type="transmembrane region" description="Helical" evidence="9">
    <location>
        <begin position="27"/>
        <end position="45"/>
    </location>
</feature>
<comment type="similarity">
    <text evidence="2">Belongs to the complex I subunit 4L family.</text>
</comment>
<dbReference type="Pfam" id="PF00420">
    <property type="entry name" value="Oxidored_q2"/>
    <property type="match status" value="1"/>
</dbReference>
<dbReference type="Proteomes" id="UP000006729">
    <property type="component" value="Chromosome 1"/>
</dbReference>
<dbReference type="InParanoid" id="A0A2K2C8A7"/>
<dbReference type="InterPro" id="IPR001133">
    <property type="entry name" value="NADH_UbQ_OxRdtase_chain4L/K"/>
</dbReference>
<evidence type="ECO:0000256" key="5">
    <source>
        <dbReference type="ARBA" id="ARBA00022967"/>
    </source>
</evidence>
<evidence type="ECO:0000313" key="11">
    <source>
        <dbReference type="Proteomes" id="UP000006729"/>
    </source>
</evidence>
<feature type="transmembrane region" description="Helical" evidence="9">
    <location>
        <begin position="51"/>
        <end position="76"/>
    </location>
</feature>
<dbReference type="EMBL" id="CM009290">
    <property type="protein sequence ID" value="PNT58266.1"/>
    <property type="molecule type" value="Genomic_DNA"/>
</dbReference>
<name>A0A2K2C8A7_POPTR</name>
<dbReference type="PANTHER" id="PTHR11434:SF21">
    <property type="entry name" value="NADH DEHYDROGENASE SUBUNIT 4L-RELATED"/>
    <property type="match status" value="1"/>
</dbReference>
<dbReference type="STRING" id="3694.A0A2K2C8A7"/>
<dbReference type="GO" id="GO:0016020">
    <property type="term" value="C:membrane"/>
    <property type="evidence" value="ECO:0007669"/>
    <property type="project" value="UniProtKB-SubCell"/>
</dbReference>
<evidence type="ECO:0000256" key="8">
    <source>
        <dbReference type="ARBA" id="ARBA00023136"/>
    </source>
</evidence>
<organism evidence="10 11">
    <name type="scientific">Populus trichocarpa</name>
    <name type="common">Western balsam poplar</name>
    <name type="synonym">Populus balsamifera subsp. trichocarpa</name>
    <dbReference type="NCBI Taxonomy" id="3694"/>
    <lineage>
        <taxon>Eukaryota</taxon>
        <taxon>Viridiplantae</taxon>
        <taxon>Streptophyta</taxon>
        <taxon>Embryophyta</taxon>
        <taxon>Tracheophyta</taxon>
        <taxon>Spermatophyta</taxon>
        <taxon>Magnoliopsida</taxon>
        <taxon>eudicotyledons</taxon>
        <taxon>Gunneridae</taxon>
        <taxon>Pentapetalae</taxon>
        <taxon>rosids</taxon>
        <taxon>fabids</taxon>
        <taxon>Malpighiales</taxon>
        <taxon>Salicaceae</taxon>
        <taxon>Saliceae</taxon>
        <taxon>Populus</taxon>
    </lineage>
</organism>
<keyword evidence="4 9" id="KW-0812">Transmembrane</keyword>
<dbReference type="InterPro" id="IPR039428">
    <property type="entry name" value="NUOK/Mnh_C1-like"/>
</dbReference>
<evidence type="ECO:0000256" key="3">
    <source>
        <dbReference type="ARBA" id="ARBA00022448"/>
    </source>
</evidence>
<keyword evidence="3" id="KW-0813">Transport</keyword>
<dbReference type="Gene3D" id="1.10.287.3510">
    <property type="match status" value="1"/>
</dbReference>
<evidence type="ECO:0000256" key="7">
    <source>
        <dbReference type="ARBA" id="ARBA00023027"/>
    </source>
</evidence>
<keyword evidence="8 9" id="KW-0472">Membrane</keyword>
<evidence type="ECO:0000256" key="4">
    <source>
        <dbReference type="ARBA" id="ARBA00022692"/>
    </source>
</evidence>
<evidence type="ECO:0000256" key="6">
    <source>
        <dbReference type="ARBA" id="ARBA00022989"/>
    </source>
</evidence>
<dbReference type="PANTHER" id="PTHR11434">
    <property type="entry name" value="NADH-UBIQUINONE OXIDOREDUCTASE SUBUNIT ND4L"/>
    <property type="match status" value="1"/>
</dbReference>
<accession>A0A2K2C8A7</accession>
<keyword evidence="11" id="KW-1185">Reference proteome</keyword>